<dbReference type="Proteomes" id="UP000838756">
    <property type="component" value="Unassembled WGS sequence"/>
</dbReference>
<accession>A0A8S4R1C7</accession>
<name>A0A8S4R1C7_9NEOP</name>
<reference evidence="1" key="1">
    <citation type="submission" date="2022-03" db="EMBL/GenBank/DDBJ databases">
        <authorList>
            <person name="Lindestad O."/>
        </authorList>
    </citation>
    <scope>NUCLEOTIDE SEQUENCE</scope>
</reference>
<protein>
    <submittedName>
        <fullName evidence="1">Jg4135 protein</fullName>
    </submittedName>
</protein>
<evidence type="ECO:0000313" key="1">
    <source>
        <dbReference type="EMBL" id="CAH2225613.1"/>
    </source>
</evidence>
<sequence length="139" mass="15405">MVDPDGLPCIGVEGVERLYPSEHAHSLVTDMGQRRNQLIRRVNICIASAASVATIPRAPRVKYGRSRSVRVCLYPRRRYINHVERRVSPALFALPHAPAALRTVSRRPRRRTRVAIDSSPNIYLLVVGGPSCKAGADTV</sequence>
<dbReference type="EMBL" id="CAKXAJ010020974">
    <property type="protein sequence ID" value="CAH2225613.1"/>
    <property type="molecule type" value="Genomic_DNA"/>
</dbReference>
<keyword evidence="2" id="KW-1185">Reference proteome</keyword>
<gene>
    <name evidence="1" type="primary">jg4135</name>
    <name evidence="1" type="ORF">PAEG_LOCUS6985</name>
</gene>
<comment type="caution">
    <text evidence="1">The sequence shown here is derived from an EMBL/GenBank/DDBJ whole genome shotgun (WGS) entry which is preliminary data.</text>
</comment>
<dbReference type="AlphaFoldDB" id="A0A8S4R1C7"/>
<evidence type="ECO:0000313" key="2">
    <source>
        <dbReference type="Proteomes" id="UP000838756"/>
    </source>
</evidence>
<proteinExistence type="predicted"/>
<organism evidence="1 2">
    <name type="scientific">Pararge aegeria aegeria</name>
    <dbReference type="NCBI Taxonomy" id="348720"/>
    <lineage>
        <taxon>Eukaryota</taxon>
        <taxon>Metazoa</taxon>
        <taxon>Ecdysozoa</taxon>
        <taxon>Arthropoda</taxon>
        <taxon>Hexapoda</taxon>
        <taxon>Insecta</taxon>
        <taxon>Pterygota</taxon>
        <taxon>Neoptera</taxon>
        <taxon>Endopterygota</taxon>
        <taxon>Lepidoptera</taxon>
        <taxon>Glossata</taxon>
        <taxon>Ditrysia</taxon>
        <taxon>Papilionoidea</taxon>
        <taxon>Nymphalidae</taxon>
        <taxon>Satyrinae</taxon>
        <taxon>Satyrini</taxon>
        <taxon>Parargina</taxon>
        <taxon>Pararge</taxon>
    </lineage>
</organism>